<dbReference type="AlphaFoldDB" id="B9SJT0"/>
<sequence length="71" mass="7814">MSGKVKEGSRSYVAWNREMDALFAIILYDQATLGNKSEGEWKPQTYQALAALNAGLGLNLVISNVKNRIKA</sequence>
<evidence type="ECO:0000259" key="1">
    <source>
        <dbReference type="Pfam" id="PF12776"/>
    </source>
</evidence>
<evidence type="ECO:0000313" key="2">
    <source>
        <dbReference type="EMBL" id="EEF36146.1"/>
    </source>
</evidence>
<organism evidence="2 3">
    <name type="scientific">Ricinus communis</name>
    <name type="common">Castor bean</name>
    <dbReference type="NCBI Taxonomy" id="3988"/>
    <lineage>
        <taxon>Eukaryota</taxon>
        <taxon>Viridiplantae</taxon>
        <taxon>Streptophyta</taxon>
        <taxon>Embryophyta</taxon>
        <taxon>Tracheophyta</taxon>
        <taxon>Spermatophyta</taxon>
        <taxon>Magnoliopsida</taxon>
        <taxon>eudicotyledons</taxon>
        <taxon>Gunneridae</taxon>
        <taxon>Pentapetalae</taxon>
        <taxon>rosids</taxon>
        <taxon>fabids</taxon>
        <taxon>Malpighiales</taxon>
        <taxon>Euphorbiaceae</taxon>
        <taxon>Acalyphoideae</taxon>
        <taxon>Acalypheae</taxon>
        <taxon>Ricinus</taxon>
    </lineage>
</organism>
<evidence type="ECO:0000313" key="3">
    <source>
        <dbReference type="Proteomes" id="UP000008311"/>
    </source>
</evidence>
<name>B9SJT0_RICCO</name>
<dbReference type="InterPro" id="IPR024752">
    <property type="entry name" value="Myb/SANT-like_dom"/>
</dbReference>
<dbReference type="InParanoid" id="B9SJT0"/>
<dbReference type="EMBL" id="EQ973989">
    <property type="protein sequence ID" value="EEF36146.1"/>
    <property type="molecule type" value="Genomic_DNA"/>
</dbReference>
<dbReference type="Pfam" id="PF12776">
    <property type="entry name" value="Myb_DNA-bind_3"/>
    <property type="match status" value="1"/>
</dbReference>
<keyword evidence="3" id="KW-1185">Reference proteome</keyword>
<proteinExistence type="predicted"/>
<feature type="domain" description="Myb/SANT-like" evidence="1">
    <location>
        <begin position="15"/>
        <end position="70"/>
    </location>
</feature>
<reference evidence="3" key="1">
    <citation type="journal article" date="2010" name="Nat. Biotechnol.">
        <title>Draft genome sequence of the oilseed species Ricinus communis.</title>
        <authorList>
            <person name="Chan A.P."/>
            <person name="Crabtree J."/>
            <person name="Zhao Q."/>
            <person name="Lorenzi H."/>
            <person name="Orvis J."/>
            <person name="Puiu D."/>
            <person name="Melake-Berhan A."/>
            <person name="Jones K.M."/>
            <person name="Redman J."/>
            <person name="Chen G."/>
            <person name="Cahoon E.B."/>
            <person name="Gedil M."/>
            <person name="Stanke M."/>
            <person name="Haas B.J."/>
            <person name="Wortman J.R."/>
            <person name="Fraser-Liggett C.M."/>
            <person name="Ravel J."/>
            <person name="Rabinowicz P.D."/>
        </authorList>
    </citation>
    <scope>NUCLEOTIDE SEQUENCE [LARGE SCALE GENOMIC DNA]</scope>
    <source>
        <strain evidence="3">cv. Hale</strain>
    </source>
</reference>
<gene>
    <name evidence="2" type="ORF">RCOM_0907970</name>
</gene>
<accession>B9SJT0</accession>
<dbReference type="Proteomes" id="UP000008311">
    <property type="component" value="Unassembled WGS sequence"/>
</dbReference>
<protein>
    <recommendedName>
        <fullName evidence="1">Myb/SANT-like domain-containing protein</fullName>
    </recommendedName>
</protein>